<name>A0ABV7JF99_9GAMM</name>
<keyword evidence="1" id="KW-1133">Transmembrane helix</keyword>
<protein>
    <recommendedName>
        <fullName evidence="4">DUF4034 domain-containing protein</fullName>
    </recommendedName>
</protein>
<keyword evidence="1" id="KW-0472">Membrane</keyword>
<dbReference type="Proteomes" id="UP001595533">
    <property type="component" value="Unassembled WGS sequence"/>
</dbReference>
<evidence type="ECO:0008006" key="4">
    <source>
        <dbReference type="Google" id="ProtNLM"/>
    </source>
</evidence>
<reference evidence="3" key="1">
    <citation type="journal article" date="2019" name="Int. J. Syst. Evol. Microbiol.">
        <title>The Global Catalogue of Microorganisms (GCM) 10K type strain sequencing project: providing services to taxonomists for standard genome sequencing and annotation.</title>
        <authorList>
            <consortium name="The Broad Institute Genomics Platform"/>
            <consortium name="The Broad Institute Genome Sequencing Center for Infectious Disease"/>
            <person name="Wu L."/>
            <person name="Ma J."/>
        </authorList>
    </citation>
    <scope>NUCLEOTIDE SEQUENCE [LARGE SCALE GENOMIC DNA]</scope>
    <source>
        <strain evidence="3">KCTC 42953</strain>
    </source>
</reference>
<sequence length="448" mass="52106">MRPIYKKGLIFIAVITPVMMLVLWLDDSLTPLSERVLNYQVPMHKEDNGEVYLWCFKCQTDDVYQAALTVLEDMNSAISADVFNEEGIMDDFERYEFRNTDLLCAKFEPDCDVFEEVGGDHIDQYLNDHQWAMDRYQKYLGFSHYSFQLELSEESPLPAYKSLIYAQRLYHMALLKRYADDQPDVLLNKLEEELSKTKVVLSRADILIHKMIVVVLISENLELANQLFQLGYFQSTDFSGYEAELSLDKQHHDLTEAFIRDYDYWVWLVSQWFNADDLFKEKKTSFFNKFLGKVIFKYLYKPNMTTNYVVEDIEFPAKLTVLDPDDFWREVKNVPEKKRTNKFRNFLVWRAFKKPNKIQHHQYTARIHSLHNKMRLLKNLFASGSVEAMVLSLESGQVPHTNVFDGSLPYVGDGTQCFTSISLVAADEELICLSILTGGSITGGSDVE</sequence>
<proteinExistence type="predicted"/>
<keyword evidence="3" id="KW-1185">Reference proteome</keyword>
<evidence type="ECO:0000313" key="3">
    <source>
        <dbReference type="Proteomes" id="UP001595533"/>
    </source>
</evidence>
<feature type="transmembrane region" description="Helical" evidence="1">
    <location>
        <begin position="7"/>
        <end position="25"/>
    </location>
</feature>
<evidence type="ECO:0000313" key="2">
    <source>
        <dbReference type="EMBL" id="MFC3194082.1"/>
    </source>
</evidence>
<comment type="caution">
    <text evidence="2">The sequence shown here is derived from an EMBL/GenBank/DDBJ whole genome shotgun (WGS) entry which is preliminary data.</text>
</comment>
<evidence type="ECO:0000256" key="1">
    <source>
        <dbReference type="SAM" id="Phobius"/>
    </source>
</evidence>
<accession>A0ABV7JF99</accession>
<organism evidence="2 3">
    <name type="scientific">Marinicella sediminis</name>
    <dbReference type="NCBI Taxonomy" id="1792834"/>
    <lineage>
        <taxon>Bacteria</taxon>
        <taxon>Pseudomonadati</taxon>
        <taxon>Pseudomonadota</taxon>
        <taxon>Gammaproteobacteria</taxon>
        <taxon>Lysobacterales</taxon>
        <taxon>Marinicellaceae</taxon>
        <taxon>Marinicella</taxon>
    </lineage>
</organism>
<gene>
    <name evidence="2" type="ORF">ACFODZ_07500</name>
</gene>
<dbReference type="EMBL" id="JBHRTS010000003">
    <property type="protein sequence ID" value="MFC3194082.1"/>
    <property type="molecule type" value="Genomic_DNA"/>
</dbReference>
<keyword evidence="1" id="KW-0812">Transmembrane</keyword>
<dbReference type="RefSeq" id="WP_157892893.1">
    <property type="nucleotide sequence ID" value="NZ_JBHRTS010000003.1"/>
</dbReference>